<proteinExistence type="predicted"/>
<keyword evidence="3" id="KW-1185">Reference proteome</keyword>
<evidence type="ECO:0000313" key="3">
    <source>
        <dbReference type="Proteomes" id="UP001156140"/>
    </source>
</evidence>
<gene>
    <name evidence="2" type="ORF">ML536_03335</name>
</gene>
<sequence>MNDCYEVETGHRISKRSRPTSEDAHALNAAQAADLTERLKQSGLRNIQPTLGVFRARPSCEFPAEPDLDAIALFQHKKRVAGVAQW</sequence>
<dbReference type="RefSeq" id="WP_281734962.1">
    <property type="nucleotide sequence ID" value="NZ_JAKETQ010000001.1"/>
</dbReference>
<dbReference type="EMBL" id="JALAZD010000001">
    <property type="protein sequence ID" value="MCI0125855.1"/>
    <property type="molecule type" value="Genomic_DNA"/>
</dbReference>
<feature type="region of interest" description="Disordered" evidence="1">
    <location>
        <begin position="1"/>
        <end position="27"/>
    </location>
</feature>
<comment type="caution">
    <text evidence="2">The sequence shown here is derived from an EMBL/GenBank/DDBJ whole genome shotgun (WGS) entry which is preliminary data.</text>
</comment>
<organism evidence="2 3">
    <name type="scientific">Paradevosia shaoguanensis</name>
    <dbReference type="NCBI Taxonomy" id="1335043"/>
    <lineage>
        <taxon>Bacteria</taxon>
        <taxon>Pseudomonadati</taxon>
        <taxon>Pseudomonadota</taxon>
        <taxon>Alphaproteobacteria</taxon>
        <taxon>Hyphomicrobiales</taxon>
        <taxon>Devosiaceae</taxon>
        <taxon>Paradevosia</taxon>
    </lineage>
</organism>
<dbReference type="AlphaFoldDB" id="A0AA41QJT1"/>
<evidence type="ECO:0000313" key="2">
    <source>
        <dbReference type="EMBL" id="MCI0125855.1"/>
    </source>
</evidence>
<name>A0AA41QJT1_9HYPH</name>
<dbReference type="Proteomes" id="UP001156140">
    <property type="component" value="Unassembled WGS sequence"/>
</dbReference>
<accession>A0AA41QJT1</accession>
<evidence type="ECO:0000256" key="1">
    <source>
        <dbReference type="SAM" id="MobiDB-lite"/>
    </source>
</evidence>
<reference evidence="2" key="1">
    <citation type="submission" date="2022-03" db="EMBL/GenBank/DDBJ databases">
        <title>The complete genome sequence of a Methyloterrigena soli.</title>
        <authorList>
            <person name="Zi Z."/>
        </authorList>
    </citation>
    <scope>NUCLEOTIDE SEQUENCE</scope>
    <source>
        <strain evidence="2">M48</strain>
    </source>
</reference>
<protein>
    <submittedName>
        <fullName evidence="2">Uncharacterized protein</fullName>
    </submittedName>
</protein>